<dbReference type="Proteomes" id="UP001386972">
    <property type="component" value="Unassembled WGS sequence"/>
</dbReference>
<dbReference type="RefSeq" id="WP_146117313.1">
    <property type="nucleotide sequence ID" value="NZ_JBBNAW010000006.1"/>
</dbReference>
<keyword evidence="2" id="KW-1185">Reference proteome</keyword>
<protein>
    <submittedName>
        <fullName evidence="1">Uncharacterized protein</fullName>
    </submittedName>
</protein>
<evidence type="ECO:0000313" key="1">
    <source>
        <dbReference type="EMBL" id="MEK2609545.1"/>
    </source>
</evidence>
<reference evidence="1 2" key="1">
    <citation type="submission" date="2024-03" db="EMBL/GenBank/DDBJ databases">
        <title>Screening, Identification and Application of a Plant Lactobacillus Strain.</title>
        <authorList>
            <person name="Li Y.L."/>
        </authorList>
    </citation>
    <scope>NUCLEOTIDE SEQUENCE [LARGE SCALE GENOMIC DNA]</scope>
    <source>
        <strain evidence="1 2">JDB</strain>
    </source>
</reference>
<comment type="caution">
    <text evidence="1">The sequence shown here is derived from an EMBL/GenBank/DDBJ whole genome shotgun (WGS) entry which is preliminary data.</text>
</comment>
<sequence>MDVSFHPLLTSQGLPAADGSGSSVVEICLVREYLQSLPSTLRAHDGYKLLADYYNKTLSRRVNARQELYIIERLLLWCFSIKKKSISALMGKDISKFIDFLRAPPEKWLGKVGVKRFIVERGVSKPNPKWRPCSAPILDPERVRFTLNKFLRFGSEFMGLVICPPSPQKAGIKQCCCRDAEKLAVVYMEALATYRPGRAASERGLFLFATSLYLRISHSELAKYCNEFSMQCFLVTAYDSGLFRLATNTGVLERELPSGYMKFFFRWREYLGLSKYPQFTEQLPIFTRRALVNFTCELPDICPGGYSPTQILKSLFLRCPNCNKKVEVRQAASVQASARFRKRVSDKQLTHRAIHGVFLLSKSNCSTLGIAPIPLFGMSSRSFKPLSATLRVNMLVGGNKFLDIDVCRAGVSFFDLLAMLDSSRLKLMAFEKLTLWSMLILKKTPAELFRHEVEQFYVFCMNPPVEWVVQGRAFRDNGLYEDPEFTINQNWRPFYQLPPDKASQVARASRIVGWCNSCFVTLVKAGHLRENPFSDFNKRIN</sequence>
<organism evidence="1 2">
    <name type="scientific">Pseudomonas shirazensis</name>
    <dbReference type="NCBI Taxonomy" id="2745494"/>
    <lineage>
        <taxon>Bacteria</taxon>
        <taxon>Pseudomonadati</taxon>
        <taxon>Pseudomonadota</taxon>
        <taxon>Gammaproteobacteria</taxon>
        <taxon>Pseudomonadales</taxon>
        <taxon>Pseudomonadaceae</taxon>
        <taxon>Pseudomonas</taxon>
    </lineage>
</organism>
<evidence type="ECO:0000313" key="2">
    <source>
        <dbReference type="Proteomes" id="UP001386972"/>
    </source>
</evidence>
<gene>
    <name evidence="1" type="ORF">WLF18_10585</name>
</gene>
<dbReference type="EMBL" id="JBBNAW010000006">
    <property type="protein sequence ID" value="MEK2609545.1"/>
    <property type="molecule type" value="Genomic_DNA"/>
</dbReference>
<name>A0ABU8ZYX4_9PSED</name>
<accession>A0ABU8ZYX4</accession>
<proteinExistence type="predicted"/>